<comment type="subcellular location">
    <subcellularLocation>
        <location evidence="1">Cell membrane</location>
        <topology evidence="1">Multi-pass membrane protein</topology>
    </subcellularLocation>
</comment>
<keyword evidence="6 13" id="KW-1133">Transmembrane helix</keyword>
<feature type="non-terminal residue" evidence="15">
    <location>
        <position position="974"/>
    </location>
</feature>
<feature type="domain" description="G-protein coupled receptors family 3 profile" evidence="14">
    <location>
        <begin position="696"/>
        <end position="961"/>
    </location>
</feature>
<keyword evidence="5" id="KW-0732">Signal</keyword>
<dbReference type="Gene3D" id="2.10.50.30">
    <property type="entry name" value="GPCR, family 3, nine cysteines domain"/>
    <property type="match status" value="1"/>
</dbReference>
<feature type="transmembrane region" description="Helical" evidence="13">
    <location>
        <begin position="733"/>
        <end position="754"/>
    </location>
</feature>
<keyword evidence="4 13" id="KW-0812">Transmembrane</keyword>
<dbReference type="InterPro" id="IPR038550">
    <property type="entry name" value="GPCR_3_9-Cys_sf"/>
</dbReference>
<name>A0A8X7X0L4_POLSE</name>
<evidence type="ECO:0000313" key="15">
    <source>
        <dbReference type="EMBL" id="KAG2458991.1"/>
    </source>
</evidence>
<feature type="transmembrane region" description="Helical" evidence="13">
    <location>
        <begin position="892"/>
        <end position="913"/>
    </location>
</feature>
<feature type="transmembrane region" description="Helical" evidence="13">
    <location>
        <begin position="102"/>
        <end position="119"/>
    </location>
</feature>
<comment type="similarity">
    <text evidence="12">Belongs to the G-protein coupled receptor 3 family. TAS1R subfamily.</text>
</comment>
<dbReference type="FunFam" id="2.10.50.30:FF:000004">
    <property type="entry name" value="Taste receptor type 1 member 3-like protein"/>
    <property type="match status" value="1"/>
</dbReference>
<feature type="transmembrane region" description="Helical" evidence="13">
    <location>
        <begin position="157"/>
        <end position="176"/>
    </location>
</feature>
<protein>
    <submittedName>
        <fullName evidence="15">TS1R1 protein</fullName>
    </submittedName>
</protein>
<keyword evidence="8 13" id="KW-0472">Membrane</keyword>
<dbReference type="InterPro" id="IPR017978">
    <property type="entry name" value="GPCR_3_C"/>
</dbReference>
<dbReference type="GO" id="GO:0050909">
    <property type="term" value="P:sensory perception of taste"/>
    <property type="evidence" value="ECO:0007669"/>
    <property type="project" value="UniProtKB-ARBA"/>
</dbReference>
<feature type="transmembrane region" description="Helical" evidence="13">
    <location>
        <begin position="698"/>
        <end position="721"/>
    </location>
</feature>
<dbReference type="InterPro" id="IPR017979">
    <property type="entry name" value="GPCR_3_CS"/>
</dbReference>
<dbReference type="PRINTS" id="PR00248">
    <property type="entry name" value="GPCRMGR"/>
</dbReference>
<accession>A0A8X7X0L4</accession>
<evidence type="ECO:0000256" key="1">
    <source>
        <dbReference type="ARBA" id="ARBA00004651"/>
    </source>
</evidence>
<gene>
    <name evidence="15" type="primary">Tas1r1_0</name>
    <name evidence="15" type="ORF">GTO96_0019150</name>
</gene>
<dbReference type="Pfam" id="PF13458">
    <property type="entry name" value="Peripla_BP_6"/>
    <property type="match status" value="1"/>
</dbReference>
<feature type="non-terminal residue" evidence="15">
    <location>
        <position position="1"/>
    </location>
</feature>
<dbReference type="PANTHER" id="PTHR24061">
    <property type="entry name" value="CALCIUM-SENSING RECEPTOR-RELATED"/>
    <property type="match status" value="1"/>
</dbReference>
<feature type="transmembrane region" description="Helical" evidence="13">
    <location>
        <begin position="857"/>
        <end position="880"/>
    </location>
</feature>
<evidence type="ECO:0000256" key="10">
    <source>
        <dbReference type="ARBA" id="ARBA00023180"/>
    </source>
</evidence>
<evidence type="ECO:0000256" key="11">
    <source>
        <dbReference type="ARBA" id="ARBA00023224"/>
    </source>
</evidence>
<dbReference type="Pfam" id="PF07562">
    <property type="entry name" value="NCD3G"/>
    <property type="match status" value="1"/>
</dbReference>
<dbReference type="PANTHER" id="PTHR24061:SF441">
    <property type="entry name" value="TASTE RECEPTOR TYPE 1 MEMBER 2B-RELATED"/>
    <property type="match status" value="1"/>
</dbReference>
<dbReference type="GO" id="GO:0005886">
    <property type="term" value="C:plasma membrane"/>
    <property type="evidence" value="ECO:0007669"/>
    <property type="project" value="UniProtKB-SubCell"/>
</dbReference>
<organism evidence="15 16">
    <name type="scientific">Polypterus senegalus</name>
    <name type="common">Senegal bichir</name>
    <dbReference type="NCBI Taxonomy" id="55291"/>
    <lineage>
        <taxon>Eukaryota</taxon>
        <taxon>Metazoa</taxon>
        <taxon>Chordata</taxon>
        <taxon>Craniata</taxon>
        <taxon>Vertebrata</taxon>
        <taxon>Euteleostomi</taxon>
        <taxon>Actinopterygii</taxon>
        <taxon>Polypteriformes</taxon>
        <taxon>Polypteridae</taxon>
        <taxon>Polypterus</taxon>
    </lineage>
</organism>
<feature type="transmembrane region" description="Helical" evidence="13">
    <location>
        <begin position="919"/>
        <end position="939"/>
    </location>
</feature>
<sequence length="974" mass="110555">MVQAHQSEFHSCHPAFSSIQSHWLHHHLVDFNLEVYGYLMIAEDPCHLMPHEPDGINTGVGIGVYQSWLDKSTPFAVLRWVVTLGLTLIYMIRVYLLQGWYIVTYALGIYHLNLFIAFLSPKVDPSLMEDMDDGPSLPTKQNEEFRPFIRRLPEFKFWHSATKGIVIAMICTFFEAFNVPVFWPILVMYFIMLFCITMKRQIKGYQQLQMMRFAVEDVNNQSWLLPNITLGYNIFDSCHIFVDIISVLNFLAMNTSHFINVSHRIEDYKPQVLAVIGPYTSTEAFAMAPLLSSSFIPMVSHGASSIRLSDKKQFPSFLRMIPSDQYQARGITLLLHKFKWKWIALIGSNDDYSQDGLEAIQKETAAFNICVAYQETIPRKTTEIHELFRNITMLKVSVVVVFASEDFAVPFIKEAIAKNIRDKVWIASEAWSMNPLLLAEPGISSIGTILGMANKVISLPGFSDFVQRLNTGMKEQQPDPTTHPSLADEYCNQDCLNCCRTMASAILQENPTYSSYIYLAVYAVAHALHAVLGCNATHCERIVPVMPYELLQELKKVHFSVNDYKLEFDSKGDPPPLYDIINWDFRSQPFKFTIVGSYSSDPKPVFLIHDHLIQWHDNGTIPTSVCSSECQSGYRRLLKGIHDCCFNCELCPKGTYINITADPQRCQQCGPEEWSEKGSTSCLRRTLEFLDYSENVSIGLLFLTAVIFACLLAVIAIFAAHHNTPVVKSAGGPLCYFMLVCMATCCFSIVSFFGKPNQVKCIMRNLVFSILYTSCIACLTVRSFQIICVFKMAAKLPRVYSFWVKSKSQCFFVMTCVCIQISLCTLWVGIEGPSPYNNTVSFKNQIIFSCHMGNISIFTAVLIFIGFLGSLCFVFSYMGIGLPKNYNEAKCITFSLLISFFSWISYFTAYMIYYEKYISAFNVLSVLVSLLGILIGYFIPKCYIILIKPEHNTTAHFQSCIQTYTMKSTVTSTS</sequence>
<reference evidence="15 16" key="1">
    <citation type="journal article" date="2021" name="Cell">
        <title>Tracing the genetic footprints of vertebrate landing in non-teleost ray-finned fishes.</title>
        <authorList>
            <person name="Bi X."/>
            <person name="Wang K."/>
            <person name="Yang L."/>
            <person name="Pan H."/>
            <person name="Jiang H."/>
            <person name="Wei Q."/>
            <person name="Fang M."/>
            <person name="Yu H."/>
            <person name="Zhu C."/>
            <person name="Cai Y."/>
            <person name="He Y."/>
            <person name="Gan X."/>
            <person name="Zeng H."/>
            <person name="Yu D."/>
            <person name="Zhu Y."/>
            <person name="Jiang H."/>
            <person name="Qiu Q."/>
            <person name="Yang H."/>
            <person name="Zhang Y.E."/>
            <person name="Wang W."/>
            <person name="Zhu M."/>
            <person name="He S."/>
            <person name="Zhang G."/>
        </authorList>
    </citation>
    <scope>NUCLEOTIDE SEQUENCE [LARGE SCALE GENOMIC DNA]</scope>
    <source>
        <strain evidence="15">Bchr_013</strain>
    </source>
</reference>
<evidence type="ECO:0000256" key="13">
    <source>
        <dbReference type="SAM" id="Phobius"/>
    </source>
</evidence>
<dbReference type="PROSITE" id="PS50259">
    <property type="entry name" value="G_PROTEIN_RECEP_F3_4"/>
    <property type="match status" value="1"/>
</dbReference>
<dbReference type="Pfam" id="PF03248">
    <property type="entry name" value="Rer1"/>
    <property type="match status" value="1"/>
</dbReference>
<dbReference type="InterPro" id="IPR028081">
    <property type="entry name" value="Leu-bd"/>
</dbReference>
<keyword evidence="3" id="KW-1003">Cell membrane</keyword>
<dbReference type="InterPro" id="IPR000068">
    <property type="entry name" value="GPCR_3_Ca_sens_rcpt-rel"/>
</dbReference>
<dbReference type="PROSITE" id="PS00981">
    <property type="entry name" value="G_PROTEIN_RECEP_F3_3"/>
    <property type="match status" value="1"/>
</dbReference>
<feature type="transmembrane region" description="Helical" evidence="13">
    <location>
        <begin position="230"/>
        <end position="252"/>
    </location>
</feature>
<dbReference type="GO" id="GO:0005737">
    <property type="term" value="C:cytoplasm"/>
    <property type="evidence" value="ECO:0007669"/>
    <property type="project" value="UniProtKB-ARBA"/>
</dbReference>
<comment type="similarity">
    <text evidence="2">Belongs to the RER1 family.</text>
</comment>
<evidence type="ECO:0000256" key="3">
    <source>
        <dbReference type="ARBA" id="ARBA00022475"/>
    </source>
</evidence>
<feature type="transmembrane region" description="Helical" evidence="13">
    <location>
        <begin position="811"/>
        <end position="830"/>
    </location>
</feature>
<keyword evidence="10" id="KW-0325">Glycoprotein</keyword>
<evidence type="ECO:0000256" key="2">
    <source>
        <dbReference type="ARBA" id="ARBA00006070"/>
    </source>
</evidence>
<dbReference type="Proteomes" id="UP000886611">
    <property type="component" value="Unassembled WGS sequence"/>
</dbReference>
<evidence type="ECO:0000313" key="16">
    <source>
        <dbReference type="Proteomes" id="UP000886611"/>
    </source>
</evidence>
<dbReference type="InterPro" id="IPR028082">
    <property type="entry name" value="Peripla_BP_I"/>
</dbReference>
<proteinExistence type="inferred from homology"/>
<dbReference type="SUPFAM" id="SSF53822">
    <property type="entry name" value="Periplasmic binding protein-like I"/>
    <property type="match status" value="1"/>
</dbReference>
<comment type="caution">
    <text evidence="15">The sequence shown here is derived from an EMBL/GenBank/DDBJ whole genome shotgun (WGS) entry which is preliminary data.</text>
</comment>
<keyword evidence="7" id="KW-0297">G-protein coupled receptor</keyword>
<dbReference type="Gene3D" id="3.40.50.2300">
    <property type="match status" value="2"/>
</dbReference>
<keyword evidence="11" id="KW-0807">Transducer</keyword>
<dbReference type="Pfam" id="PF00003">
    <property type="entry name" value="7tm_3"/>
    <property type="match status" value="1"/>
</dbReference>
<evidence type="ECO:0000256" key="7">
    <source>
        <dbReference type="ARBA" id="ARBA00023040"/>
    </source>
</evidence>
<dbReference type="InterPro" id="IPR011500">
    <property type="entry name" value="GPCR_3_9-Cys_dom"/>
</dbReference>
<evidence type="ECO:0000256" key="4">
    <source>
        <dbReference type="ARBA" id="ARBA00022692"/>
    </source>
</evidence>
<dbReference type="InterPro" id="IPR004932">
    <property type="entry name" value="Rer1"/>
</dbReference>
<feature type="transmembrane region" description="Helical" evidence="13">
    <location>
        <begin position="77"/>
        <end position="96"/>
    </location>
</feature>
<evidence type="ECO:0000256" key="5">
    <source>
        <dbReference type="ARBA" id="ARBA00022729"/>
    </source>
</evidence>
<dbReference type="AlphaFoldDB" id="A0A8X7X0L4"/>
<evidence type="ECO:0000256" key="12">
    <source>
        <dbReference type="ARBA" id="ARBA00038492"/>
    </source>
</evidence>
<dbReference type="PROSITE" id="PS00980">
    <property type="entry name" value="G_PROTEIN_RECEP_F3_2"/>
    <property type="match status" value="1"/>
</dbReference>
<keyword evidence="9" id="KW-0675">Receptor</keyword>
<dbReference type="FunFam" id="3.40.50.2300:FF:000016">
    <property type="entry name" value="Taste 1 receptor member 2"/>
    <property type="match status" value="1"/>
</dbReference>
<dbReference type="PRINTS" id="PR00592">
    <property type="entry name" value="CASENSINGR"/>
</dbReference>
<keyword evidence="16" id="KW-1185">Reference proteome</keyword>
<dbReference type="GO" id="GO:0004930">
    <property type="term" value="F:G protein-coupled receptor activity"/>
    <property type="evidence" value="ECO:0007669"/>
    <property type="project" value="UniProtKB-KW"/>
</dbReference>
<evidence type="ECO:0000259" key="14">
    <source>
        <dbReference type="PROSITE" id="PS50259"/>
    </source>
</evidence>
<evidence type="ECO:0000256" key="8">
    <source>
        <dbReference type="ARBA" id="ARBA00023136"/>
    </source>
</evidence>
<dbReference type="EMBL" id="JAATIS010005477">
    <property type="protein sequence ID" value="KAG2458991.1"/>
    <property type="molecule type" value="Genomic_DNA"/>
</dbReference>
<dbReference type="SUPFAM" id="SSF57586">
    <property type="entry name" value="TNF receptor-like"/>
    <property type="match status" value="1"/>
</dbReference>
<evidence type="ECO:0000256" key="9">
    <source>
        <dbReference type="ARBA" id="ARBA00023170"/>
    </source>
</evidence>
<evidence type="ECO:0000256" key="6">
    <source>
        <dbReference type="ARBA" id="ARBA00022989"/>
    </source>
</evidence>
<dbReference type="InterPro" id="IPR000337">
    <property type="entry name" value="GPCR_3"/>
</dbReference>
<feature type="transmembrane region" description="Helical" evidence="13">
    <location>
        <begin position="766"/>
        <end position="790"/>
    </location>
</feature>